<dbReference type="GO" id="GO:0016491">
    <property type="term" value="F:oxidoreductase activity"/>
    <property type="evidence" value="ECO:0007669"/>
    <property type="project" value="UniProtKB-KW"/>
</dbReference>
<evidence type="ECO:0000313" key="5">
    <source>
        <dbReference type="Proteomes" id="UP000219271"/>
    </source>
</evidence>
<dbReference type="EMBL" id="OCMY01000002">
    <property type="protein sequence ID" value="SOD60220.1"/>
    <property type="molecule type" value="Genomic_DNA"/>
</dbReference>
<evidence type="ECO:0000313" key="4">
    <source>
        <dbReference type="EMBL" id="SOD60220.1"/>
    </source>
</evidence>
<name>A0A286DNL2_9GAMM</name>
<keyword evidence="5" id="KW-1185">Reference proteome</keyword>
<dbReference type="PANTHER" id="PTHR30004:SF3">
    <property type="entry name" value="4-HYDROXYTHREONINE-4-PHOSPHATE DEHYDROGENASE 2-RELATED"/>
    <property type="match status" value="1"/>
</dbReference>
<dbReference type="RefSeq" id="WP_097098074.1">
    <property type="nucleotide sequence ID" value="NZ_OCMY01000002.1"/>
</dbReference>
<dbReference type="InterPro" id="IPR005255">
    <property type="entry name" value="PdxA_fam"/>
</dbReference>
<dbReference type="PANTHER" id="PTHR30004">
    <property type="entry name" value="4-HYDROXYTHREONINE-4-PHOSPHATE DEHYDROGENASE"/>
    <property type="match status" value="1"/>
</dbReference>
<sequence>MTNETLRQTFAETDKPHIVLAVGDAAGIGPEVIVTLLADPQTARKANVTLIANMPALEAAARSKGVALPTATDWLSIPQWPGLHRHIAPAQVSEDNGVFILESLKIGVEMVASGQADALCFGPLNKGAMRLGGMQQEDEMRWLANELNYQGVCGEFNVLDKLWTARVTSHIPLSAVSSQLTAEKVARAIGMLTQALKDAGVAQPKIGVCGLNPHNGDNGNYGDEEGRIITPGIELAATQGYPAEGPFPADTIFLRARDGQFDGIVSMYHDQGQIATKMMGFDIGVTVQGGLPIPVTTPAHGTAYEIVGKGVAKTTAMANAFDLACRMGISHRQKRA</sequence>
<reference evidence="5" key="1">
    <citation type="submission" date="2017-09" db="EMBL/GenBank/DDBJ databases">
        <authorList>
            <person name="Varghese N."/>
            <person name="Submissions S."/>
        </authorList>
    </citation>
    <scope>NUCLEOTIDE SEQUENCE [LARGE SCALE GENOMIC DNA]</scope>
    <source>
        <strain evidence="5">JKS000234</strain>
    </source>
</reference>
<proteinExistence type="predicted"/>
<protein>
    <submittedName>
        <fullName evidence="4">4-hydroxythreonine-4-phosphate dehydrogenase</fullName>
    </submittedName>
</protein>
<keyword evidence="2" id="KW-0560">Oxidoreductase</keyword>
<dbReference type="Proteomes" id="UP000219271">
    <property type="component" value="Unassembled WGS sequence"/>
</dbReference>
<dbReference type="AlphaFoldDB" id="A0A286DNL2"/>
<dbReference type="SUPFAM" id="SSF53659">
    <property type="entry name" value="Isocitrate/Isopropylmalate dehydrogenase-like"/>
    <property type="match status" value="1"/>
</dbReference>
<keyword evidence="3" id="KW-0520">NAD</keyword>
<accession>A0A286DNL2</accession>
<evidence type="ECO:0000256" key="3">
    <source>
        <dbReference type="ARBA" id="ARBA00023027"/>
    </source>
</evidence>
<organism evidence="4 5">
    <name type="scientific">Candidatus Pantoea floridensis</name>
    <dbReference type="NCBI Taxonomy" id="1938870"/>
    <lineage>
        <taxon>Bacteria</taxon>
        <taxon>Pseudomonadati</taxon>
        <taxon>Pseudomonadota</taxon>
        <taxon>Gammaproteobacteria</taxon>
        <taxon>Enterobacterales</taxon>
        <taxon>Erwiniaceae</taxon>
        <taxon>Pantoea</taxon>
    </lineage>
</organism>
<dbReference type="GO" id="GO:0051287">
    <property type="term" value="F:NAD binding"/>
    <property type="evidence" value="ECO:0007669"/>
    <property type="project" value="InterPro"/>
</dbReference>
<dbReference type="Gene3D" id="3.40.718.10">
    <property type="entry name" value="Isopropylmalate Dehydrogenase"/>
    <property type="match status" value="1"/>
</dbReference>
<gene>
    <name evidence="4" type="ORF">SAMN06273570_4625</name>
</gene>
<evidence type="ECO:0000256" key="1">
    <source>
        <dbReference type="ARBA" id="ARBA00022723"/>
    </source>
</evidence>
<dbReference type="OrthoDB" id="9801783at2"/>
<dbReference type="Pfam" id="PF04166">
    <property type="entry name" value="PdxA"/>
    <property type="match status" value="1"/>
</dbReference>
<keyword evidence="1" id="KW-0479">Metal-binding</keyword>
<dbReference type="GO" id="GO:0046872">
    <property type="term" value="F:metal ion binding"/>
    <property type="evidence" value="ECO:0007669"/>
    <property type="project" value="UniProtKB-KW"/>
</dbReference>
<evidence type="ECO:0000256" key="2">
    <source>
        <dbReference type="ARBA" id="ARBA00023002"/>
    </source>
</evidence>